<dbReference type="InterPro" id="IPR046703">
    <property type="entry name" value="DUF6776"/>
</dbReference>
<feature type="transmembrane region" description="Helical" evidence="2">
    <location>
        <begin position="20"/>
        <end position="43"/>
    </location>
</feature>
<dbReference type="OrthoDB" id="7056878at2"/>
<organism evidence="3 4">
    <name type="scientific">Abyssibacter profundi</name>
    <dbReference type="NCBI Taxonomy" id="2182787"/>
    <lineage>
        <taxon>Bacteria</taxon>
        <taxon>Pseudomonadati</taxon>
        <taxon>Pseudomonadota</taxon>
        <taxon>Gammaproteobacteria</taxon>
        <taxon>Chromatiales</taxon>
        <taxon>Oceanococcaceae</taxon>
        <taxon>Abyssibacter</taxon>
    </lineage>
</organism>
<dbReference type="EMBL" id="QEQK01000007">
    <property type="protein sequence ID" value="PWN55974.1"/>
    <property type="molecule type" value="Genomic_DNA"/>
</dbReference>
<dbReference type="RefSeq" id="WP_109720189.1">
    <property type="nucleotide sequence ID" value="NZ_QEQK01000007.1"/>
</dbReference>
<name>A0A363UKN5_9GAMM</name>
<evidence type="ECO:0000256" key="1">
    <source>
        <dbReference type="SAM" id="Coils"/>
    </source>
</evidence>
<evidence type="ECO:0000313" key="3">
    <source>
        <dbReference type="EMBL" id="PWN55974.1"/>
    </source>
</evidence>
<comment type="caution">
    <text evidence="3">The sequence shown here is derived from an EMBL/GenBank/DDBJ whole genome shotgun (WGS) entry which is preliminary data.</text>
</comment>
<dbReference type="Proteomes" id="UP000251800">
    <property type="component" value="Unassembled WGS sequence"/>
</dbReference>
<keyword evidence="4" id="KW-1185">Reference proteome</keyword>
<keyword evidence="2" id="KW-0812">Transmembrane</keyword>
<keyword evidence="1" id="KW-0175">Coiled coil</keyword>
<evidence type="ECO:0000256" key="2">
    <source>
        <dbReference type="SAM" id="Phobius"/>
    </source>
</evidence>
<keyword evidence="2" id="KW-1133">Transmembrane helix</keyword>
<dbReference type="AlphaFoldDB" id="A0A363UKN5"/>
<dbReference type="Pfam" id="PF20567">
    <property type="entry name" value="DUF6776"/>
    <property type="match status" value="1"/>
</dbReference>
<gene>
    <name evidence="3" type="ORF">DEH80_09130</name>
</gene>
<proteinExistence type="predicted"/>
<feature type="coiled-coil region" evidence="1">
    <location>
        <begin position="54"/>
        <end position="123"/>
    </location>
</feature>
<protein>
    <submittedName>
        <fullName evidence="3">Uncharacterized protein</fullName>
    </submittedName>
</protein>
<evidence type="ECO:0000313" key="4">
    <source>
        <dbReference type="Proteomes" id="UP000251800"/>
    </source>
</evidence>
<reference evidence="3 4" key="1">
    <citation type="submission" date="2018-05" db="EMBL/GenBank/DDBJ databases">
        <title>Abyssibacter profundi OUC007T gen. nov., sp. nov, a marine bacterium isolated from seawater of the Mariana Trench.</title>
        <authorList>
            <person name="Zhou S."/>
        </authorList>
    </citation>
    <scope>NUCLEOTIDE SEQUENCE [LARGE SCALE GENOMIC DNA]</scope>
    <source>
        <strain evidence="3 4">OUC007</strain>
    </source>
</reference>
<keyword evidence="2" id="KW-0472">Membrane</keyword>
<accession>A0A363UKN5</accession>
<sequence length="247" mass="27564">MAPRIVIDEREPRPWLRWAIAGAVAVVVGLLLWGGYGLALSVAGGDWAKMRARAQDLASERTALQEQAAQLERENQRLREQLTFTERSAEIDQMACATVRASLKELESELAELREQVVFYRDIVQPDETRAGLRVHAVSLRALSEERHFTTVVTLVQSVRGNRSVSGRASIVIDGLQGDEPLRLNLGELKSGDAGGFDFSFKFFQEIAVDFALPEGFIPSRMVISADPQGANNRIERQFDWDEILRG</sequence>